<feature type="region of interest" description="Disordered" evidence="1">
    <location>
        <begin position="87"/>
        <end position="118"/>
    </location>
</feature>
<organism evidence="3 4">
    <name type="scientific">Paralvinella palmiformis</name>
    <dbReference type="NCBI Taxonomy" id="53620"/>
    <lineage>
        <taxon>Eukaryota</taxon>
        <taxon>Metazoa</taxon>
        <taxon>Spiralia</taxon>
        <taxon>Lophotrochozoa</taxon>
        <taxon>Annelida</taxon>
        <taxon>Polychaeta</taxon>
        <taxon>Sedentaria</taxon>
        <taxon>Canalipalpata</taxon>
        <taxon>Terebellida</taxon>
        <taxon>Terebelliformia</taxon>
        <taxon>Alvinellidae</taxon>
        <taxon>Paralvinella</taxon>
    </lineage>
</organism>
<keyword evidence="2" id="KW-1133">Transmembrane helix</keyword>
<dbReference type="Proteomes" id="UP001208570">
    <property type="component" value="Unassembled WGS sequence"/>
</dbReference>
<name>A0AAD9JLN7_9ANNE</name>
<sequence>MAFLHIVIGILVGVPAVAISSVLVLTIYCRRRHQKEPLNSEPKHSVDQPKETSGCTPSAPTSNPAYGVNCDFLNNYEMPENVNSQSLESHVYPPLVPTRPNNLEDSRNSERAKISRIP</sequence>
<reference evidence="3" key="1">
    <citation type="journal article" date="2023" name="Mol. Biol. Evol.">
        <title>Third-Generation Sequencing Reveals the Adaptive Role of the Epigenome in Three Deep-Sea Polychaetes.</title>
        <authorList>
            <person name="Perez M."/>
            <person name="Aroh O."/>
            <person name="Sun Y."/>
            <person name="Lan Y."/>
            <person name="Juniper S.K."/>
            <person name="Young C.R."/>
            <person name="Angers B."/>
            <person name="Qian P.Y."/>
        </authorList>
    </citation>
    <scope>NUCLEOTIDE SEQUENCE</scope>
    <source>
        <strain evidence="3">P08H-3</strain>
    </source>
</reference>
<feature type="compositionally biased region" description="Polar residues" evidence="1">
    <location>
        <begin position="51"/>
        <end position="64"/>
    </location>
</feature>
<dbReference type="AlphaFoldDB" id="A0AAD9JLN7"/>
<accession>A0AAD9JLN7</accession>
<keyword evidence="4" id="KW-1185">Reference proteome</keyword>
<dbReference type="EMBL" id="JAODUP010000241">
    <property type="protein sequence ID" value="KAK2155401.1"/>
    <property type="molecule type" value="Genomic_DNA"/>
</dbReference>
<evidence type="ECO:0000256" key="1">
    <source>
        <dbReference type="SAM" id="MobiDB-lite"/>
    </source>
</evidence>
<feature type="compositionally biased region" description="Basic and acidic residues" evidence="1">
    <location>
        <begin position="35"/>
        <end position="50"/>
    </location>
</feature>
<comment type="caution">
    <text evidence="3">The sequence shown here is derived from an EMBL/GenBank/DDBJ whole genome shotgun (WGS) entry which is preliminary data.</text>
</comment>
<evidence type="ECO:0000256" key="2">
    <source>
        <dbReference type="SAM" id="Phobius"/>
    </source>
</evidence>
<feature type="compositionally biased region" description="Basic and acidic residues" evidence="1">
    <location>
        <begin position="102"/>
        <end position="118"/>
    </location>
</feature>
<feature type="transmembrane region" description="Helical" evidence="2">
    <location>
        <begin position="6"/>
        <end position="28"/>
    </location>
</feature>
<evidence type="ECO:0000313" key="3">
    <source>
        <dbReference type="EMBL" id="KAK2155401.1"/>
    </source>
</evidence>
<feature type="region of interest" description="Disordered" evidence="1">
    <location>
        <begin position="35"/>
        <end position="64"/>
    </location>
</feature>
<keyword evidence="2" id="KW-0812">Transmembrane</keyword>
<protein>
    <submittedName>
        <fullName evidence="3">Uncharacterized protein</fullName>
    </submittedName>
</protein>
<keyword evidence="2" id="KW-0472">Membrane</keyword>
<gene>
    <name evidence="3" type="ORF">LSH36_241g03027</name>
</gene>
<evidence type="ECO:0000313" key="4">
    <source>
        <dbReference type="Proteomes" id="UP001208570"/>
    </source>
</evidence>
<proteinExistence type="predicted"/>